<dbReference type="Pfam" id="PF17765">
    <property type="entry name" value="MLTR_LBD"/>
    <property type="match status" value="1"/>
</dbReference>
<dbReference type="RefSeq" id="WP_382046137.1">
    <property type="nucleotide sequence ID" value="NZ_JBHSKJ010000014.1"/>
</dbReference>
<dbReference type="InterPro" id="IPR001387">
    <property type="entry name" value="Cro/C1-type_HTH"/>
</dbReference>
<name>A0ABW0A285_9ACTN</name>
<keyword evidence="4" id="KW-1185">Reference proteome</keyword>
<feature type="compositionally biased region" description="Low complexity" evidence="1">
    <location>
        <begin position="284"/>
        <end position="293"/>
    </location>
</feature>
<feature type="domain" description="MmyB-like transcription regulator ligand binding" evidence="2">
    <location>
        <begin position="107"/>
        <end position="261"/>
    </location>
</feature>
<dbReference type="CDD" id="cd00093">
    <property type="entry name" value="HTH_XRE"/>
    <property type="match status" value="1"/>
</dbReference>
<feature type="region of interest" description="Disordered" evidence="1">
    <location>
        <begin position="18"/>
        <end position="44"/>
    </location>
</feature>
<dbReference type="EMBL" id="JBHSKJ010000014">
    <property type="protein sequence ID" value="MFC5147813.1"/>
    <property type="molecule type" value="Genomic_DNA"/>
</dbReference>
<dbReference type="InterPro" id="IPR010982">
    <property type="entry name" value="Lambda_DNA-bd_dom_sf"/>
</dbReference>
<organism evidence="3 4">
    <name type="scientific">Streptomyces aureoversilis</name>
    <dbReference type="NCBI Taxonomy" id="67277"/>
    <lineage>
        <taxon>Bacteria</taxon>
        <taxon>Bacillati</taxon>
        <taxon>Actinomycetota</taxon>
        <taxon>Actinomycetes</taxon>
        <taxon>Kitasatosporales</taxon>
        <taxon>Streptomycetaceae</taxon>
        <taxon>Streptomyces</taxon>
    </lineage>
</organism>
<feature type="region of interest" description="Disordered" evidence="1">
    <location>
        <begin position="260"/>
        <end position="301"/>
    </location>
</feature>
<dbReference type="PANTHER" id="PTHR35010:SF2">
    <property type="entry name" value="BLL4672 PROTEIN"/>
    <property type="match status" value="1"/>
</dbReference>
<accession>A0ABW0A285</accession>
<dbReference type="Proteomes" id="UP001596222">
    <property type="component" value="Unassembled WGS sequence"/>
</dbReference>
<evidence type="ECO:0000313" key="4">
    <source>
        <dbReference type="Proteomes" id="UP001596222"/>
    </source>
</evidence>
<dbReference type="InterPro" id="IPR041413">
    <property type="entry name" value="MLTR_LBD"/>
</dbReference>
<dbReference type="Pfam" id="PF13560">
    <property type="entry name" value="HTH_31"/>
    <property type="match status" value="1"/>
</dbReference>
<protein>
    <submittedName>
        <fullName evidence="3">Helix-turn-helix domain-containing protein</fullName>
    </submittedName>
</protein>
<dbReference type="SUPFAM" id="SSF47413">
    <property type="entry name" value="lambda repressor-like DNA-binding domains"/>
    <property type="match status" value="1"/>
</dbReference>
<dbReference type="Gene3D" id="3.30.450.180">
    <property type="match status" value="1"/>
</dbReference>
<evidence type="ECO:0000259" key="2">
    <source>
        <dbReference type="Pfam" id="PF17765"/>
    </source>
</evidence>
<reference evidence="4" key="1">
    <citation type="journal article" date="2019" name="Int. J. Syst. Evol. Microbiol.">
        <title>The Global Catalogue of Microorganisms (GCM) 10K type strain sequencing project: providing services to taxonomists for standard genome sequencing and annotation.</title>
        <authorList>
            <consortium name="The Broad Institute Genomics Platform"/>
            <consortium name="The Broad Institute Genome Sequencing Center for Infectious Disease"/>
            <person name="Wu L."/>
            <person name="Ma J."/>
        </authorList>
    </citation>
    <scope>NUCLEOTIDE SEQUENCE [LARGE SCALE GENOMIC DNA]</scope>
    <source>
        <strain evidence="4">CGMCC 4.1641</strain>
    </source>
</reference>
<dbReference type="PANTHER" id="PTHR35010">
    <property type="entry name" value="BLL4672 PROTEIN-RELATED"/>
    <property type="match status" value="1"/>
</dbReference>
<proteinExistence type="predicted"/>
<gene>
    <name evidence="3" type="ORF">ACFPP6_24410</name>
</gene>
<sequence length="301" mass="33334">MDKAALQALLRERRARVAPEDHGLLRPSRQGRRAPGLSQSQVDQLLHRTHGTYNRLETGAYPNPPEDLLRDVARLLAFTEHEWTSLWLYAVHRNPPYPLHPRSGTEVPRAWQEVVDGMSHMAYINDQSWRVLAHNGAFAELFPRGEVPENTMRWMTLDPEARTVLTDWRDRWVPVILPQLRAAVAALPHDETLAALEADVLADPTVGPLYEAGGRAHIHPDGDERPLHHAVQGPGWVSLCGAQPLASPRSRLMVLVFRPGEHSGPTPRPMLHAGRRDAPPRPGAPCAGSACAAETRSTGGM</sequence>
<comment type="caution">
    <text evidence="3">The sequence shown here is derived from an EMBL/GenBank/DDBJ whole genome shotgun (WGS) entry which is preliminary data.</text>
</comment>
<evidence type="ECO:0000256" key="1">
    <source>
        <dbReference type="SAM" id="MobiDB-lite"/>
    </source>
</evidence>
<evidence type="ECO:0000313" key="3">
    <source>
        <dbReference type="EMBL" id="MFC5147813.1"/>
    </source>
</evidence>